<name>B1ZY78_OPITP</name>
<evidence type="ECO:0000313" key="3">
    <source>
        <dbReference type="Proteomes" id="UP000007013"/>
    </source>
</evidence>
<dbReference type="eggNOG" id="COG2114">
    <property type="taxonomic scope" value="Bacteria"/>
</dbReference>
<dbReference type="OrthoDB" id="5800769at2"/>
<dbReference type="InterPro" id="IPR021796">
    <property type="entry name" value="Tll0287-like_dom"/>
</dbReference>
<dbReference type="KEGG" id="ote:Oter_2943"/>
<proteinExistence type="predicted"/>
<feature type="domain" description="Tll0287-like" evidence="1">
    <location>
        <begin position="38"/>
        <end position="181"/>
    </location>
</feature>
<organism evidence="2 3">
    <name type="scientific">Opitutus terrae (strain DSM 11246 / JCM 15787 / PB90-1)</name>
    <dbReference type="NCBI Taxonomy" id="452637"/>
    <lineage>
        <taxon>Bacteria</taxon>
        <taxon>Pseudomonadati</taxon>
        <taxon>Verrucomicrobiota</taxon>
        <taxon>Opitutia</taxon>
        <taxon>Opitutales</taxon>
        <taxon>Opitutaceae</taxon>
        <taxon>Opitutus</taxon>
    </lineage>
</organism>
<keyword evidence="3" id="KW-1185">Reference proteome</keyword>
<dbReference type="Pfam" id="PF11845">
    <property type="entry name" value="Tll0287-like"/>
    <property type="match status" value="1"/>
</dbReference>
<evidence type="ECO:0000313" key="2">
    <source>
        <dbReference type="EMBL" id="ACB76224.1"/>
    </source>
</evidence>
<dbReference type="Proteomes" id="UP000007013">
    <property type="component" value="Chromosome"/>
</dbReference>
<dbReference type="STRING" id="452637.Oter_2943"/>
<reference evidence="2 3" key="1">
    <citation type="journal article" date="2011" name="J. Bacteriol.">
        <title>Genome sequence of the verrucomicrobium Opitutus terrae PB90-1, an abundant inhabitant of rice paddy soil ecosystems.</title>
        <authorList>
            <person name="van Passel M.W."/>
            <person name="Kant R."/>
            <person name="Palva A."/>
            <person name="Copeland A."/>
            <person name="Lucas S."/>
            <person name="Lapidus A."/>
            <person name="Glavina del Rio T."/>
            <person name="Pitluck S."/>
            <person name="Goltsman E."/>
            <person name="Clum A."/>
            <person name="Sun H."/>
            <person name="Schmutz J."/>
            <person name="Larimer F.W."/>
            <person name="Land M.L."/>
            <person name="Hauser L."/>
            <person name="Kyrpides N."/>
            <person name="Mikhailova N."/>
            <person name="Richardson P.P."/>
            <person name="Janssen P.H."/>
            <person name="de Vos W.M."/>
            <person name="Smidt H."/>
        </authorList>
    </citation>
    <scope>NUCLEOTIDE SEQUENCE [LARGE SCALE GENOMIC DNA]</scope>
    <source>
        <strain evidence="3">DSM 11246 / JCM 15787 / PB90-1</strain>
    </source>
</reference>
<dbReference type="HOGENOM" id="CLU_118016_0_0_0"/>
<dbReference type="EMBL" id="CP001032">
    <property type="protein sequence ID" value="ACB76224.1"/>
    <property type="molecule type" value="Genomic_DNA"/>
</dbReference>
<evidence type="ECO:0000259" key="1">
    <source>
        <dbReference type="Pfam" id="PF11845"/>
    </source>
</evidence>
<accession>B1ZY78</accession>
<protein>
    <recommendedName>
        <fullName evidence="1">Tll0287-like domain-containing protein</fullName>
    </recommendedName>
</protein>
<gene>
    <name evidence="2" type="ordered locus">Oter_2943</name>
</gene>
<sequence length="184" mass="20127">MKPRPIFSLLAATVVLALAVGLLRADEKAHKLTTVSTRKMADSLHAIIAADQRAYAELVAKSQGAAAERLPTHAQQLRQAAQAIQKKGAEFSYTLRSLTPINPNNGPQSDVEQTGLDFVAQHPEENYYREEELGGRSYFTAVYAERATLASCVECHNQHAGSPRRDWKAGDVMGAVVVRVPLEF</sequence>
<dbReference type="RefSeq" id="WP_012375759.1">
    <property type="nucleotide sequence ID" value="NC_010571.1"/>
</dbReference>
<dbReference type="AlphaFoldDB" id="B1ZY78"/>